<dbReference type="Proteomes" id="UP000431264">
    <property type="component" value="Unassembled WGS sequence"/>
</dbReference>
<dbReference type="SUPFAM" id="SSF50998">
    <property type="entry name" value="Quinoprotein alcohol dehydrogenase-like"/>
    <property type="match status" value="1"/>
</dbReference>
<dbReference type="AlphaFoldDB" id="A0A6I4IJX5"/>
<proteinExistence type="predicted"/>
<protein>
    <submittedName>
        <fullName evidence="1">Uncharacterized protein</fullName>
    </submittedName>
</protein>
<name>A0A6I4IJX5_9FLAO</name>
<reference evidence="2" key="1">
    <citation type="submission" date="2019-05" db="EMBL/GenBank/DDBJ databases">
        <title>Flavobacterium profundi sp. nov., isolated from a deep-sea seamount.</title>
        <authorList>
            <person name="Zhang D.-C."/>
        </authorList>
    </citation>
    <scope>NUCLEOTIDE SEQUENCE [LARGE SCALE GENOMIC DNA]</scope>
    <source>
        <strain evidence="2">TP390</strain>
    </source>
</reference>
<accession>A0A6I4IJX5</accession>
<sequence>MEFHEKYQIEIYVDETYKSGSADNLNKYDFEYFSETKYQLTTQIGIKVLENAETIYSAIIGSEGGATGIFENSVIIEEDKVLICCSDSVFCLSLPELKILWKTKTDEITCFGLYKKDDFYIVHGELAISKLNNQGKILWQNGGADIFVTISGENDFEMTKKLIIAKDWNNKIYKFDFDGNEFTDMQQFKL</sequence>
<evidence type="ECO:0000313" key="2">
    <source>
        <dbReference type="Proteomes" id="UP000431264"/>
    </source>
</evidence>
<dbReference type="EMBL" id="WQLW01000002">
    <property type="protein sequence ID" value="MVO08369.1"/>
    <property type="molecule type" value="Genomic_DNA"/>
</dbReference>
<keyword evidence="2" id="KW-1185">Reference proteome</keyword>
<dbReference type="RefSeq" id="WP_140996760.1">
    <property type="nucleotide sequence ID" value="NZ_VDCZ01000002.1"/>
</dbReference>
<dbReference type="InterPro" id="IPR011047">
    <property type="entry name" value="Quinoprotein_ADH-like_sf"/>
</dbReference>
<organism evidence="1 2">
    <name type="scientific">Flavobacterium profundi</name>
    <dbReference type="NCBI Taxonomy" id="1774945"/>
    <lineage>
        <taxon>Bacteria</taxon>
        <taxon>Pseudomonadati</taxon>
        <taxon>Bacteroidota</taxon>
        <taxon>Flavobacteriia</taxon>
        <taxon>Flavobacteriales</taxon>
        <taxon>Flavobacteriaceae</taxon>
        <taxon>Flavobacterium</taxon>
    </lineage>
</organism>
<comment type="caution">
    <text evidence="1">The sequence shown here is derived from an EMBL/GenBank/DDBJ whole genome shotgun (WGS) entry which is preliminary data.</text>
</comment>
<dbReference type="OrthoDB" id="334526at2"/>
<evidence type="ECO:0000313" key="1">
    <source>
        <dbReference type="EMBL" id="MVO08369.1"/>
    </source>
</evidence>
<gene>
    <name evidence="1" type="ORF">GOQ30_04220</name>
</gene>